<dbReference type="RefSeq" id="WP_130048948.1">
    <property type="nucleotide sequence ID" value="NZ_SEZL01000035.1"/>
</dbReference>
<proteinExistence type="predicted"/>
<dbReference type="EMBL" id="SEZN01000037">
    <property type="protein sequence ID" value="RYU62195.1"/>
    <property type="molecule type" value="Genomic_DNA"/>
</dbReference>
<accession>A0ABY0I2M1</accession>
<evidence type="ECO:0000313" key="1">
    <source>
        <dbReference type="EMBL" id="RYU62195.1"/>
    </source>
</evidence>
<protein>
    <submittedName>
        <fullName evidence="1">DUF2635 domain-containing protein</fullName>
    </submittedName>
</protein>
<keyword evidence="2" id="KW-1185">Reference proteome</keyword>
<sequence>MREMTIKPATKGLLVRDPITREPLKASGEMKPRNAYWLRRILDTSVVEVNSKKKEGVK</sequence>
<name>A0ABY0I2M1_9GAMM</name>
<gene>
    <name evidence="1" type="ORF">ERW53_16940</name>
</gene>
<dbReference type="Proteomes" id="UP000294166">
    <property type="component" value="Unassembled WGS sequence"/>
</dbReference>
<organism evidence="1 2">
    <name type="scientific">Aliivibrio finisterrensis</name>
    <dbReference type="NCBI Taxonomy" id="511998"/>
    <lineage>
        <taxon>Bacteria</taxon>
        <taxon>Pseudomonadati</taxon>
        <taxon>Pseudomonadota</taxon>
        <taxon>Gammaproteobacteria</taxon>
        <taxon>Vibrionales</taxon>
        <taxon>Vibrionaceae</taxon>
        <taxon>Aliivibrio</taxon>
    </lineage>
</organism>
<comment type="caution">
    <text evidence="1">The sequence shown here is derived from an EMBL/GenBank/DDBJ whole genome shotgun (WGS) entry which is preliminary data.</text>
</comment>
<reference evidence="1 2" key="1">
    <citation type="submission" date="2019-02" db="EMBL/GenBank/DDBJ databases">
        <title>Genome sequences of Aliivibrio finisterrensis strains from farmed Atlantic salmon.</title>
        <authorList>
            <person name="Bowman J.P."/>
        </authorList>
    </citation>
    <scope>NUCLEOTIDE SEQUENCE [LARGE SCALE GENOMIC DNA]</scope>
    <source>
        <strain evidence="1 2">A21</strain>
    </source>
</reference>
<dbReference type="Pfam" id="PF10948">
    <property type="entry name" value="DUF2635"/>
    <property type="match status" value="1"/>
</dbReference>
<evidence type="ECO:0000313" key="2">
    <source>
        <dbReference type="Proteomes" id="UP000294166"/>
    </source>
</evidence>
<dbReference type="InterPro" id="IPR024400">
    <property type="entry name" value="DUF2635"/>
</dbReference>